<keyword evidence="3" id="KW-1185">Reference proteome</keyword>
<feature type="transmembrane region" description="Helical" evidence="1">
    <location>
        <begin position="83"/>
        <end position="102"/>
    </location>
</feature>
<feature type="transmembrane region" description="Helical" evidence="1">
    <location>
        <begin position="167"/>
        <end position="185"/>
    </location>
</feature>
<organism evidence="2 3">
    <name type="scientific">Phenylobacterium parvum</name>
    <dbReference type="NCBI Taxonomy" id="2201350"/>
    <lineage>
        <taxon>Bacteria</taxon>
        <taxon>Pseudomonadati</taxon>
        <taxon>Pseudomonadota</taxon>
        <taxon>Alphaproteobacteria</taxon>
        <taxon>Caulobacterales</taxon>
        <taxon>Caulobacteraceae</taxon>
        <taxon>Phenylobacterium</taxon>
    </lineage>
</organism>
<evidence type="ECO:0000313" key="3">
    <source>
        <dbReference type="Proteomes" id="UP000247763"/>
    </source>
</evidence>
<reference evidence="3" key="1">
    <citation type="submission" date="2018-05" db="EMBL/GenBank/DDBJ databases">
        <title>Genome sequencing of Phenylobacterium sp. HYN0004.</title>
        <authorList>
            <person name="Yi H."/>
            <person name="Baek C."/>
        </authorList>
    </citation>
    <scope>NUCLEOTIDE SEQUENCE [LARGE SCALE GENOMIC DNA]</scope>
    <source>
        <strain evidence="3">HYN0004</strain>
    </source>
</reference>
<dbReference type="EMBL" id="CP029479">
    <property type="protein sequence ID" value="AWM76987.1"/>
    <property type="molecule type" value="Genomic_DNA"/>
</dbReference>
<keyword evidence="1" id="KW-1133">Transmembrane helix</keyword>
<dbReference type="KEGG" id="phb:HYN04_03990"/>
<keyword evidence="1" id="KW-0812">Transmembrane</keyword>
<keyword evidence="1" id="KW-0472">Membrane</keyword>
<feature type="transmembrane region" description="Helical" evidence="1">
    <location>
        <begin position="114"/>
        <end position="133"/>
    </location>
</feature>
<dbReference type="Pfam" id="PF13787">
    <property type="entry name" value="HXXEE"/>
    <property type="match status" value="1"/>
</dbReference>
<accession>A0A2Z3HMR6</accession>
<feature type="transmembrane region" description="Helical" evidence="1">
    <location>
        <begin position="55"/>
        <end position="76"/>
    </location>
</feature>
<proteinExistence type="predicted"/>
<dbReference type="AlphaFoldDB" id="A0A2Z3HMR6"/>
<dbReference type="Proteomes" id="UP000247763">
    <property type="component" value="Chromosome"/>
</dbReference>
<evidence type="ECO:0008006" key="4">
    <source>
        <dbReference type="Google" id="ProtNLM"/>
    </source>
</evidence>
<evidence type="ECO:0000313" key="2">
    <source>
        <dbReference type="EMBL" id="AWM76987.1"/>
    </source>
</evidence>
<sequence length="192" mass="21006">MACKIGETARRPPLPRLPFQTALLLAPLAYAIHHGEEHLLFNFREWRLRYFPDNNALSTEAVLVVLSGVTLVYLLLHATLRTRVTACAAILFLMATQVHNALFHLGGTIAFSDFSPGLITALLLYVPVNLLIARSALQEGLVTKVQLALLFLGGGALFWAFEFVGPPVLLVTTAATWLWAVGSAFRTARRAA</sequence>
<name>A0A2Z3HMR6_9CAUL</name>
<feature type="transmembrane region" description="Helical" evidence="1">
    <location>
        <begin position="145"/>
        <end position="161"/>
    </location>
</feature>
<dbReference type="InterPro" id="IPR025671">
    <property type="entry name" value="HXXEE"/>
</dbReference>
<gene>
    <name evidence="2" type="ORF">HYN04_03990</name>
</gene>
<protein>
    <recommendedName>
        <fullName evidence="4">HXXEE domain-containing protein</fullName>
    </recommendedName>
</protein>
<evidence type="ECO:0000256" key="1">
    <source>
        <dbReference type="SAM" id="Phobius"/>
    </source>
</evidence>
<dbReference type="OrthoDB" id="1494400at2"/>